<dbReference type="GO" id="GO:0016491">
    <property type="term" value="F:oxidoreductase activity"/>
    <property type="evidence" value="ECO:0007669"/>
    <property type="project" value="InterPro"/>
</dbReference>
<organism evidence="3 4">
    <name type="scientific">Podospora didyma</name>
    <dbReference type="NCBI Taxonomy" id="330526"/>
    <lineage>
        <taxon>Eukaryota</taxon>
        <taxon>Fungi</taxon>
        <taxon>Dikarya</taxon>
        <taxon>Ascomycota</taxon>
        <taxon>Pezizomycotina</taxon>
        <taxon>Sordariomycetes</taxon>
        <taxon>Sordariomycetidae</taxon>
        <taxon>Sordariales</taxon>
        <taxon>Podosporaceae</taxon>
        <taxon>Podospora</taxon>
    </lineage>
</organism>
<accession>A0AAE0K5F5</accession>
<feature type="domain" description="ER-bound oxygenase mpaB/mpaB'/Rubber oxygenase catalytic" evidence="2">
    <location>
        <begin position="3"/>
        <end position="220"/>
    </location>
</feature>
<feature type="non-terminal residue" evidence="3">
    <location>
        <position position="1"/>
    </location>
</feature>
<feature type="transmembrane region" description="Helical" evidence="1">
    <location>
        <begin position="209"/>
        <end position="226"/>
    </location>
</feature>
<dbReference type="InterPro" id="IPR018713">
    <property type="entry name" value="MPAB/Lcp_cat_dom"/>
</dbReference>
<dbReference type="Proteomes" id="UP001285441">
    <property type="component" value="Unassembled WGS sequence"/>
</dbReference>
<dbReference type="AlphaFoldDB" id="A0AAE0K5F5"/>
<gene>
    <name evidence="3" type="ORF">B0H63DRAFT_379070</name>
</gene>
<keyword evidence="1" id="KW-0472">Membrane</keyword>
<feature type="transmembrane region" description="Helical" evidence="1">
    <location>
        <begin position="171"/>
        <end position="189"/>
    </location>
</feature>
<sequence>LIPWTGGPLAILLQFAAPGIAAGSCAHSRFATHPISRLRRTSAFIFAISHGTSRQRDAIIGAVKKQHAFVRGPGYDASDAELQKWTAVTMLFAGLRAHAVLGKGVSERDREVLWRWGFGRFAMALDMPAEMWPRSWDEMERYYLAKIETLEITPAARRAARIFLYELTLPWWLRCMGMLPAMRLVMARWLPPRLRREYGLPDPDGRLAWLGYVVLVWVARVVLWVLPRRAERALGEGMRRDMVRAAEDIARFGRWMI</sequence>
<keyword evidence="1" id="KW-0812">Transmembrane</keyword>
<comment type="caution">
    <text evidence="3">The sequence shown here is derived from an EMBL/GenBank/DDBJ whole genome shotgun (WGS) entry which is preliminary data.</text>
</comment>
<keyword evidence="1" id="KW-1133">Transmembrane helix</keyword>
<keyword evidence="4" id="KW-1185">Reference proteome</keyword>
<evidence type="ECO:0000259" key="2">
    <source>
        <dbReference type="Pfam" id="PF09995"/>
    </source>
</evidence>
<proteinExistence type="predicted"/>
<evidence type="ECO:0000313" key="3">
    <source>
        <dbReference type="EMBL" id="KAK3370448.1"/>
    </source>
</evidence>
<evidence type="ECO:0000256" key="1">
    <source>
        <dbReference type="SAM" id="Phobius"/>
    </source>
</evidence>
<evidence type="ECO:0000313" key="4">
    <source>
        <dbReference type="Proteomes" id="UP001285441"/>
    </source>
</evidence>
<dbReference type="Pfam" id="PF09995">
    <property type="entry name" value="MPAB_Lcp_cat"/>
    <property type="match status" value="1"/>
</dbReference>
<feature type="non-terminal residue" evidence="3">
    <location>
        <position position="257"/>
    </location>
</feature>
<dbReference type="EMBL" id="JAULSW010000009">
    <property type="protein sequence ID" value="KAK3370448.1"/>
    <property type="molecule type" value="Genomic_DNA"/>
</dbReference>
<dbReference type="PANTHER" id="PTHR36151:SF3">
    <property type="entry name" value="ER-BOUND OXYGENASE MPAB_MPAB'_RUBBER OXYGENASE CATALYTIC DOMAIN-CONTAINING PROTEIN"/>
    <property type="match status" value="1"/>
</dbReference>
<reference evidence="3" key="1">
    <citation type="journal article" date="2023" name="Mol. Phylogenet. Evol.">
        <title>Genome-scale phylogeny and comparative genomics of the fungal order Sordariales.</title>
        <authorList>
            <person name="Hensen N."/>
            <person name="Bonometti L."/>
            <person name="Westerberg I."/>
            <person name="Brannstrom I.O."/>
            <person name="Guillou S."/>
            <person name="Cros-Aarteil S."/>
            <person name="Calhoun S."/>
            <person name="Haridas S."/>
            <person name="Kuo A."/>
            <person name="Mondo S."/>
            <person name="Pangilinan J."/>
            <person name="Riley R."/>
            <person name="LaButti K."/>
            <person name="Andreopoulos B."/>
            <person name="Lipzen A."/>
            <person name="Chen C."/>
            <person name="Yan M."/>
            <person name="Daum C."/>
            <person name="Ng V."/>
            <person name="Clum A."/>
            <person name="Steindorff A."/>
            <person name="Ohm R.A."/>
            <person name="Martin F."/>
            <person name="Silar P."/>
            <person name="Natvig D.O."/>
            <person name="Lalanne C."/>
            <person name="Gautier V."/>
            <person name="Ament-Velasquez S.L."/>
            <person name="Kruys A."/>
            <person name="Hutchinson M.I."/>
            <person name="Powell A.J."/>
            <person name="Barry K."/>
            <person name="Miller A.N."/>
            <person name="Grigoriev I.V."/>
            <person name="Debuchy R."/>
            <person name="Gladieux P."/>
            <person name="Hiltunen Thoren M."/>
            <person name="Johannesson H."/>
        </authorList>
    </citation>
    <scope>NUCLEOTIDE SEQUENCE</scope>
    <source>
        <strain evidence="3">CBS 232.78</strain>
    </source>
</reference>
<protein>
    <recommendedName>
        <fullName evidence="2">ER-bound oxygenase mpaB/mpaB'/Rubber oxygenase catalytic domain-containing protein</fullName>
    </recommendedName>
</protein>
<reference evidence="3" key="2">
    <citation type="submission" date="2023-06" db="EMBL/GenBank/DDBJ databases">
        <authorList>
            <consortium name="Lawrence Berkeley National Laboratory"/>
            <person name="Haridas S."/>
            <person name="Hensen N."/>
            <person name="Bonometti L."/>
            <person name="Westerberg I."/>
            <person name="Brannstrom I.O."/>
            <person name="Guillou S."/>
            <person name="Cros-Aarteil S."/>
            <person name="Calhoun S."/>
            <person name="Kuo A."/>
            <person name="Mondo S."/>
            <person name="Pangilinan J."/>
            <person name="Riley R."/>
            <person name="LaButti K."/>
            <person name="Andreopoulos B."/>
            <person name="Lipzen A."/>
            <person name="Chen C."/>
            <person name="Yanf M."/>
            <person name="Daum C."/>
            <person name="Ng V."/>
            <person name="Clum A."/>
            <person name="Steindorff A."/>
            <person name="Ohm R."/>
            <person name="Martin F."/>
            <person name="Silar P."/>
            <person name="Natvig D."/>
            <person name="Lalanne C."/>
            <person name="Gautier V."/>
            <person name="Ament-velasquez S.L."/>
            <person name="Kruys A."/>
            <person name="Hutchinson M.I."/>
            <person name="Powell A.J."/>
            <person name="Barry K."/>
            <person name="Miller A.N."/>
            <person name="Grigoriev I.V."/>
            <person name="Debuchy R."/>
            <person name="Gladieux P."/>
            <person name="Thoren M.H."/>
            <person name="Johannesson H."/>
        </authorList>
    </citation>
    <scope>NUCLEOTIDE SEQUENCE</scope>
    <source>
        <strain evidence="3">CBS 232.78</strain>
    </source>
</reference>
<dbReference type="PANTHER" id="PTHR36151">
    <property type="entry name" value="BLR2777 PROTEIN"/>
    <property type="match status" value="1"/>
</dbReference>
<name>A0AAE0K5F5_9PEZI</name>